<accession>A0ABQ2N4E9</accession>
<keyword evidence="3" id="KW-1185">Reference proteome</keyword>
<feature type="signal peptide" evidence="1">
    <location>
        <begin position="1"/>
        <end position="25"/>
    </location>
</feature>
<sequence>MNRIVLLLALLVAGLLGTFAMPATSGATYVAASSATAAVRAAADWTAPTATLADPGSPLKGTVTLTASASDGESGIASVTFEGLPAGGSWSTLCTDTTAPYSCSWNTTAVADGSWALRSRATDGSGLVSTWSTVSVVVANNLLVVLDNPGDTLRGTVPLSAHVYNAGLLSLTLRIDYSAAGADNWRTACSGVGTALSCSWATTAVTSQDYDLRAVAVVGVTTYTSAVWTDVTVDNVAPTVTMTDPGTPLRGTVTLAATASDSGSGLTSVTFQYAVSGSSTWTTACVAGDTATCRWTSTAVADGTYSFRAVAADLAGNTATSAAISSRVVDNTVTSVSVEDPGSYLTGTVTVAATASSTGGIVNVRIQRSPAGTGTWTDLCTDTTAPYSCSWDTTAVADGLYDLRAVALDGRAATTISALVTGRRVDNSPFRALDVQSVNGGATAGKIDAGDQLLLTYGGTLQTTSISAGWTGGSLAVQLRARDGNLLGLGNTGDTLDVLRSGTVLPLGSVNMKQEYVKTSKTETFNATLTATATTVNGAPATVVTVTVGTVASGTGARGGNPSSMVWTPSATATSTTGHACAITPVTETGAIDRDF</sequence>
<dbReference type="Proteomes" id="UP000655410">
    <property type="component" value="Unassembled WGS sequence"/>
</dbReference>
<reference evidence="3" key="1">
    <citation type="journal article" date="2019" name="Int. J. Syst. Evol. Microbiol.">
        <title>The Global Catalogue of Microorganisms (GCM) 10K type strain sequencing project: providing services to taxonomists for standard genome sequencing and annotation.</title>
        <authorList>
            <consortium name="The Broad Institute Genomics Platform"/>
            <consortium name="The Broad Institute Genome Sequencing Center for Infectious Disease"/>
            <person name="Wu L."/>
            <person name="Ma J."/>
        </authorList>
    </citation>
    <scope>NUCLEOTIDE SEQUENCE [LARGE SCALE GENOMIC DNA]</scope>
    <source>
        <strain evidence="3">CGMCC 4.7371</strain>
    </source>
</reference>
<evidence type="ECO:0000256" key="1">
    <source>
        <dbReference type="SAM" id="SignalP"/>
    </source>
</evidence>
<feature type="chain" id="PRO_5046224795" description="Signal peptidase I" evidence="1">
    <location>
        <begin position="26"/>
        <end position="596"/>
    </location>
</feature>
<evidence type="ECO:0008006" key="4">
    <source>
        <dbReference type="Google" id="ProtNLM"/>
    </source>
</evidence>
<name>A0ABQ2N4E9_9ACTN</name>
<comment type="caution">
    <text evidence="2">The sequence shown here is derived from an EMBL/GenBank/DDBJ whole genome shotgun (WGS) entry which is preliminary data.</text>
</comment>
<keyword evidence="1" id="KW-0732">Signal</keyword>
<gene>
    <name evidence="2" type="ORF">GCM10011584_01090</name>
</gene>
<protein>
    <recommendedName>
        <fullName evidence="4">Signal peptidase I</fullName>
    </recommendedName>
</protein>
<dbReference type="EMBL" id="BMNI01000001">
    <property type="protein sequence ID" value="GGO84170.1"/>
    <property type="molecule type" value="Genomic_DNA"/>
</dbReference>
<organism evidence="2 3">
    <name type="scientific">Nocardioides phosphati</name>
    <dbReference type="NCBI Taxonomy" id="1867775"/>
    <lineage>
        <taxon>Bacteria</taxon>
        <taxon>Bacillati</taxon>
        <taxon>Actinomycetota</taxon>
        <taxon>Actinomycetes</taxon>
        <taxon>Propionibacteriales</taxon>
        <taxon>Nocardioidaceae</taxon>
        <taxon>Nocardioides</taxon>
    </lineage>
</organism>
<evidence type="ECO:0000313" key="3">
    <source>
        <dbReference type="Proteomes" id="UP000655410"/>
    </source>
</evidence>
<dbReference type="InterPro" id="IPR013783">
    <property type="entry name" value="Ig-like_fold"/>
</dbReference>
<evidence type="ECO:0000313" key="2">
    <source>
        <dbReference type="EMBL" id="GGO84170.1"/>
    </source>
</evidence>
<proteinExistence type="predicted"/>
<dbReference type="Pfam" id="PF17957">
    <property type="entry name" value="Big_7"/>
    <property type="match status" value="3"/>
</dbReference>
<dbReference type="RefSeq" id="WP_229662513.1">
    <property type="nucleotide sequence ID" value="NZ_BMNI01000001.1"/>
</dbReference>
<dbReference type="Gene3D" id="2.60.40.10">
    <property type="entry name" value="Immunoglobulins"/>
    <property type="match status" value="3"/>
</dbReference>